<evidence type="ECO:0000256" key="1">
    <source>
        <dbReference type="SAM" id="MobiDB-lite"/>
    </source>
</evidence>
<feature type="region of interest" description="Disordered" evidence="1">
    <location>
        <begin position="363"/>
        <end position="390"/>
    </location>
</feature>
<feature type="compositionally biased region" description="Low complexity" evidence="1">
    <location>
        <begin position="375"/>
        <end position="384"/>
    </location>
</feature>
<dbReference type="GeneID" id="53687874"/>
<evidence type="ECO:0000259" key="2">
    <source>
        <dbReference type="Pfam" id="PF14285"/>
    </source>
</evidence>
<feature type="domain" description="DUF4367" evidence="2">
    <location>
        <begin position="251"/>
        <end position="361"/>
    </location>
</feature>
<dbReference type="AlphaFoldDB" id="A0A660HRU7"/>
<dbReference type="PANTHER" id="PTHR37507">
    <property type="entry name" value="SPORULATION PROTEIN YDCC"/>
    <property type="match status" value="1"/>
</dbReference>
<proteinExistence type="predicted"/>
<dbReference type="Pfam" id="PF17131">
    <property type="entry name" value="LolA_like"/>
    <property type="match status" value="1"/>
</dbReference>
<protein>
    <submittedName>
        <fullName evidence="4">DUF4367 domain-containing protein</fullName>
    </submittedName>
</protein>
<reference evidence="4 6" key="1">
    <citation type="journal article" date="2016" name="Int. J. Syst. Evol. Microbiol.">
        <title>Methanosarcina flavescens sp. nov., a methanogenic archaeon isolated from a full-scale anaerobic digester.</title>
        <authorList>
            <person name="Kern T."/>
            <person name="Fischer M.A."/>
            <person name="Deppenmeier U."/>
            <person name="Schmitz R.A."/>
            <person name="Rother M."/>
        </authorList>
    </citation>
    <scope>NUCLEOTIDE SEQUENCE [LARGE SCALE GENOMIC DNA]</scope>
    <source>
        <strain evidence="4 6">E03.2</strain>
    </source>
</reference>
<dbReference type="InterPro" id="IPR029046">
    <property type="entry name" value="LolA/LolB/LppX"/>
</dbReference>
<organism evidence="4 6">
    <name type="scientific">Methanosarcina flavescens</name>
    <dbReference type="NCBI Taxonomy" id="1715806"/>
    <lineage>
        <taxon>Archaea</taxon>
        <taxon>Methanobacteriati</taxon>
        <taxon>Methanobacteriota</taxon>
        <taxon>Stenosarchaea group</taxon>
        <taxon>Methanomicrobia</taxon>
        <taxon>Methanosarcinales</taxon>
        <taxon>Methanosarcinaceae</taxon>
        <taxon>Methanosarcina</taxon>
    </lineage>
</organism>
<dbReference type="Proteomes" id="UP000585579">
    <property type="component" value="Unassembled WGS sequence"/>
</dbReference>
<dbReference type="OrthoDB" id="137725at2157"/>
<dbReference type="EMBL" id="JAAYQL010000008">
    <property type="protein sequence ID" value="NLK31593.1"/>
    <property type="molecule type" value="Genomic_DNA"/>
</dbReference>
<dbReference type="PROSITE" id="PS51257">
    <property type="entry name" value="PROKAR_LIPOPROTEIN"/>
    <property type="match status" value="1"/>
</dbReference>
<dbReference type="EMBL" id="CP032683">
    <property type="protein sequence ID" value="AYK15000.1"/>
    <property type="molecule type" value="Genomic_DNA"/>
</dbReference>
<dbReference type="SUPFAM" id="SSF89392">
    <property type="entry name" value="Prokaryotic lipoproteins and lipoprotein localization factors"/>
    <property type="match status" value="1"/>
</dbReference>
<dbReference type="InterPro" id="IPR025377">
    <property type="entry name" value="DUF4367"/>
</dbReference>
<dbReference type="RefSeq" id="WP_054299754.1">
    <property type="nucleotide sequence ID" value="NZ_CP032683.1"/>
</dbReference>
<dbReference type="InterPro" id="IPR052944">
    <property type="entry name" value="Sporulation_related"/>
</dbReference>
<evidence type="ECO:0000313" key="7">
    <source>
        <dbReference type="Proteomes" id="UP000585579"/>
    </source>
</evidence>
<dbReference type="InterPro" id="IPR033399">
    <property type="entry name" value="TP_0789-like"/>
</dbReference>
<dbReference type="PANTHER" id="PTHR37507:SF2">
    <property type="entry name" value="SPORULATION PROTEIN YDCC"/>
    <property type="match status" value="1"/>
</dbReference>
<evidence type="ECO:0000313" key="5">
    <source>
        <dbReference type="EMBL" id="NLK31593.1"/>
    </source>
</evidence>
<sequence length="390" mass="44274">MKHTKILFILIFISLALFASGCEEKLSTEEIATKMQEKEASLEDYSCTIHTTVYLNGENDLEEEIQMVYKKPNLMRTSGVEDGKKVESVSDGEFVWSYDVETNTVTKIKLPEEPLITEKDFVSIIGNLLNESEVSMLGVEEVDGRSAYVLETRPKAEESVLSELASRTKVWVDRETWMVLKFSMYDNEGNLSVDVEIRDLKVNVGIPDSEFKFEIPDGTEVVTMDLDEQFKIPENLNLEEARQQASFEILTPEYIPDGYVFNAATVQKFNNTALISESSETVTLSYQKGTESIEIMETVYENEPEKDTSMLEGEKISINGREAYLNEFGDLKILHWKLGEVEIDLIGYLEKAEMLKIAESIREPSTESLQENVTESSQDSFNESESSKLH</sequence>
<dbReference type="CDD" id="cd16329">
    <property type="entry name" value="LolA_like"/>
    <property type="match status" value="1"/>
</dbReference>
<dbReference type="Pfam" id="PF14285">
    <property type="entry name" value="DUF4367"/>
    <property type="match status" value="1"/>
</dbReference>
<keyword evidence="6" id="KW-1185">Reference proteome</keyword>
<accession>A0A660HRU7</accession>
<evidence type="ECO:0000313" key="4">
    <source>
        <dbReference type="EMBL" id="AYK15000.1"/>
    </source>
</evidence>
<evidence type="ECO:0000259" key="3">
    <source>
        <dbReference type="Pfam" id="PF17131"/>
    </source>
</evidence>
<dbReference type="Proteomes" id="UP000053087">
    <property type="component" value="Chromosome"/>
</dbReference>
<name>A0A660HRU7_9EURY</name>
<gene>
    <name evidence="4" type="ORF">AOB57_007110</name>
    <name evidence="5" type="ORF">GX302_01775</name>
</gene>
<dbReference type="Gene3D" id="2.50.20.10">
    <property type="entry name" value="Lipoprotein localisation LolA/LolB/LppX"/>
    <property type="match status" value="1"/>
</dbReference>
<dbReference type="KEGG" id="mfz:AOB57_007110"/>
<reference evidence="4" key="2">
    <citation type="submission" date="2018-10" db="EMBL/GenBank/DDBJ databases">
        <authorList>
            <person name="Fischer M.A."/>
            <person name="Kern T."/>
            <person name="Deppenmeier U."/>
            <person name="Schmitz R.A."/>
            <person name="Rother M."/>
        </authorList>
    </citation>
    <scope>NUCLEOTIDE SEQUENCE</scope>
    <source>
        <strain evidence="4">E03.2</strain>
    </source>
</reference>
<reference evidence="5 7" key="3">
    <citation type="journal article" date="2020" name="Biotechnol. Biofuels">
        <title>New insights from the biogas microbiome by comprehensive genome-resolved metagenomics of nearly 1600 species originating from multiple anaerobic digesters.</title>
        <authorList>
            <person name="Campanaro S."/>
            <person name="Treu L."/>
            <person name="Rodriguez-R L.M."/>
            <person name="Kovalovszki A."/>
            <person name="Ziels R.M."/>
            <person name="Maus I."/>
            <person name="Zhu X."/>
            <person name="Kougias P.G."/>
            <person name="Basile A."/>
            <person name="Luo G."/>
            <person name="Schluter A."/>
            <person name="Konstantinidis K.T."/>
            <person name="Angelidaki I."/>
        </authorList>
    </citation>
    <scope>NUCLEOTIDE SEQUENCE [LARGE SCALE GENOMIC DNA]</scope>
    <source>
        <strain evidence="5">AS22ysBPME_46</strain>
    </source>
</reference>
<feature type="domain" description="Uncharacterized protein TP-0789" evidence="3">
    <location>
        <begin position="93"/>
        <end position="201"/>
    </location>
</feature>
<evidence type="ECO:0000313" key="6">
    <source>
        <dbReference type="Proteomes" id="UP000053087"/>
    </source>
</evidence>